<keyword evidence="2" id="KW-1185">Reference proteome</keyword>
<dbReference type="Gramene" id="OQU92722">
    <property type="protein sequence ID" value="OQU92722"/>
    <property type="gene ID" value="SORBI_3001G397550"/>
</dbReference>
<dbReference type="AlphaFoldDB" id="A0A1Z5S9W3"/>
<dbReference type="Proteomes" id="UP000000768">
    <property type="component" value="Chromosome 1"/>
</dbReference>
<evidence type="ECO:0000313" key="2">
    <source>
        <dbReference type="Proteomes" id="UP000000768"/>
    </source>
</evidence>
<sequence length="57" mass="6358">MTAAAQGFLLHWQMDGELVGWTSNTFLDKLHHNIPKQATTIVKCDYGSMAQHSRSAL</sequence>
<evidence type="ECO:0000313" key="1">
    <source>
        <dbReference type="EMBL" id="OQU92722.1"/>
    </source>
</evidence>
<gene>
    <name evidence="1" type="ORF">SORBI_3001G397550</name>
</gene>
<protein>
    <submittedName>
        <fullName evidence="1">Uncharacterized protein</fullName>
    </submittedName>
</protein>
<dbReference type="InParanoid" id="A0A1Z5S9W3"/>
<reference evidence="1 2" key="1">
    <citation type="journal article" date="2009" name="Nature">
        <title>The Sorghum bicolor genome and the diversification of grasses.</title>
        <authorList>
            <person name="Paterson A.H."/>
            <person name="Bowers J.E."/>
            <person name="Bruggmann R."/>
            <person name="Dubchak I."/>
            <person name="Grimwood J."/>
            <person name="Gundlach H."/>
            <person name="Haberer G."/>
            <person name="Hellsten U."/>
            <person name="Mitros T."/>
            <person name="Poliakov A."/>
            <person name="Schmutz J."/>
            <person name="Spannagl M."/>
            <person name="Tang H."/>
            <person name="Wang X."/>
            <person name="Wicker T."/>
            <person name="Bharti A.K."/>
            <person name="Chapman J."/>
            <person name="Feltus F.A."/>
            <person name="Gowik U."/>
            <person name="Grigoriev I.V."/>
            <person name="Lyons E."/>
            <person name="Maher C.A."/>
            <person name="Martis M."/>
            <person name="Narechania A."/>
            <person name="Otillar R.P."/>
            <person name="Penning B.W."/>
            <person name="Salamov A.A."/>
            <person name="Wang Y."/>
            <person name="Zhang L."/>
            <person name="Carpita N.C."/>
            <person name="Freeling M."/>
            <person name="Gingle A.R."/>
            <person name="Hash C.T."/>
            <person name="Keller B."/>
            <person name="Klein P."/>
            <person name="Kresovich S."/>
            <person name="McCann M.C."/>
            <person name="Ming R."/>
            <person name="Peterson D.G."/>
            <person name="Mehboob-ur-Rahman"/>
            <person name="Ware D."/>
            <person name="Westhoff P."/>
            <person name="Mayer K.F."/>
            <person name="Messing J."/>
            <person name="Rokhsar D.S."/>
        </authorList>
    </citation>
    <scope>NUCLEOTIDE SEQUENCE [LARGE SCALE GENOMIC DNA]</scope>
    <source>
        <strain evidence="2">cv. BTx623</strain>
    </source>
</reference>
<accession>A0A1Z5S9W3</accession>
<organism evidence="1 2">
    <name type="scientific">Sorghum bicolor</name>
    <name type="common">Sorghum</name>
    <name type="synonym">Sorghum vulgare</name>
    <dbReference type="NCBI Taxonomy" id="4558"/>
    <lineage>
        <taxon>Eukaryota</taxon>
        <taxon>Viridiplantae</taxon>
        <taxon>Streptophyta</taxon>
        <taxon>Embryophyta</taxon>
        <taxon>Tracheophyta</taxon>
        <taxon>Spermatophyta</taxon>
        <taxon>Magnoliopsida</taxon>
        <taxon>Liliopsida</taxon>
        <taxon>Poales</taxon>
        <taxon>Poaceae</taxon>
        <taxon>PACMAD clade</taxon>
        <taxon>Panicoideae</taxon>
        <taxon>Andropogonodae</taxon>
        <taxon>Andropogoneae</taxon>
        <taxon>Sorghinae</taxon>
        <taxon>Sorghum</taxon>
    </lineage>
</organism>
<proteinExistence type="predicted"/>
<dbReference type="EMBL" id="CM000760">
    <property type="protein sequence ID" value="OQU92722.1"/>
    <property type="molecule type" value="Genomic_DNA"/>
</dbReference>
<name>A0A1Z5S9W3_SORBI</name>
<reference evidence="2" key="2">
    <citation type="journal article" date="2018" name="Plant J.">
        <title>The Sorghum bicolor reference genome: improved assembly, gene annotations, a transcriptome atlas, and signatures of genome organization.</title>
        <authorList>
            <person name="McCormick R.F."/>
            <person name="Truong S.K."/>
            <person name="Sreedasyam A."/>
            <person name="Jenkins J."/>
            <person name="Shu S."/>
            <person name="Sims D."/>
            <person name="Kennedy M."/>
            <person name="Amirebrahimi M."/>
            <person name="Weers B.D."/>
            <person name="McKinley B."/>
            <person name="Mattison A."/>
            <person name="Morishige D.T."/>
            <person name="Grimwood J."/>
            <person name="Schmutz J."/>
            <person name="Mullet J.E."/>
        </authorList>
    </citation>
    <scope>NUCLEOTIDE SEQUENCE [LARGE SCALE GENOMIC DNA]</scope>
    <source>
        <strain evidence="2">cv. BTx623</strain>
    </source>
</reference>